<accession>A0ABT3TCY4</accession>
<keyword evidence="6" id="KW-1185">Reference proteome</keyword>
<evidence type="ECO:0000259" key="4">
    <source>
        <dbReference type="PROSITE" id="PS50987"/>
    </source>
</evidence>
<dbReference type="InterPro" id="IPR036388">
    <property type="entry name" value="WH-like_DNA-bd_sf"/>
</dbReference>
<dbReference type="PANTHER" id="PTHR43132:SF2">
    <property type="entry name" value="ARSENICAL RESISTANCE OPERON REPRESSOR ARSR-RELATED"/>
    <property type="match status" value="1"/>
</dbReference>
<organism evidence="5 6">
    <name type="scientific">Candidatus Litorirhabdus singularis</name>
    <dbReference type="NCBI Taxonomy" id="2518993"/>
    <lineage>
        <taxon>Bacteria</taxon>
        <taxon>Pseudomonadati</taxon>
        <taxon>Pseudomonadota</taxon>
        <taxon>Gammaproteobacteria</taxon>
        <taxon>Cellvibrionales</taxon>
        <taxon>Halieaceae</taxon>
        <taxon>Candidatus Litorirhabdus</taxon>
    </lineage>
</organism>
<reference evidence="5" key="1">
    <citation type="submission" date="2019-02" db="EMBL/GenBank/DDBJ databases">
        <authorList>
            <person name="Li S.-H."/>
        </authorList>
    </citation>
    <scope>NUCLEOTIDE SEQUENCE</scope>
    <source>
        <strain evidence="5">IMCC14734</strain>
    </source>
</reference>
<evidence type="ECO:0000256" key="3">
    <source>
        <dbReference type="ARBA" id="ARBA00023163"/>
    </source>
</evidence>
<gene>
    <name evidence="5" type="ORF">EYC98_03115</name>
</gene>
<dbReference type="Gene3D" id="1.10.10.10">
    <property type="entry name" value="Winged helix-like DNA-binding domain superfamily/Winged helix DNA-binding domain"/>
    <property type="match status" value="1"/>
</dbReference>
<dbReference type="SMART" id="SM00418">
    <property type="entry name" value="HTH_ARSR"/>
    <property type="match status" value="1"/>
</dbReference>
<keyword evidence="1" id="KW-0805">Transcription regulation</keyword>
<dbReference type="InterPro" id="IPR001845">
    <property type="entry name" value="HTH_ArsR_DNA-bd_dom"/>
</dbReference>
<dbReference type="PANTHER" id="PTHR43132">
    <property type="entry name" value="ARSENICAL RESISTANCE OPERON REPRESSOR ARSR-RELATED"/>
    <property type="match status" value="1"/>
</dbReference>
<dbReference type="EMBL" id="SHNN01000001">
    <property type="protein sequence ID" value="MCX2979849.1"/>
    <property type="molecule type" value="Genomic_DNA"/>
</dbReference>
<evidence type="ECO:0000256" key="2">
    <source>
        <dbReference type="ARBA" id="ARBA00023125"/>
    </source>
</evidence>
<dbReference type="SUPFAM" id="SSF46785">
    <property type="entry name" value="Winged helix' DNA-binding domain"/>
    <property type="match status" value="1"/>
</dbReference>
<feature type="domain" description="HTH arsR-type" evidence="4">
    <location>
        <begin position="1"/>
        <end position="95"/>
    </location>
</feature>
<dbReference type="InterPro" id="IPR051011">
    <property type="entry name" value="Metal_resp_trans_reg"/>
</dbReference>
<evidence type="ECO:0000256" key="1">
    <source>
        <dbReference type="ARBA" id="ARBA00023015"/>
    </source>
</evidence>
<keyword evidence="2" id="KW-0238">DNA-binding</keyword>
<proteinExistence type="predicted"/>
<dbReference type="InterPro" id="IPR036390">
    <property type="entry name" value="WH_DNA-bd_sf"/>
</dbReference>
<dbReference type="InterPro" id="IPR011991">
    <property type="entry name" value="ArsR-like_HTH"/>
</dbReference>
<dbReference type="Proteomes" id="UP001143362">
    <property type="component" value="Unassembled WGS sequence"/>
</dbReference>
<comment type="caution">
    <text evidence="5">The sequence shown here is derived from an EMBL/GenBank/DDBJ whole genome shotgun (WGS) entry which is preliminary data.</text>
</comment>
<dbReference type="CDD" id="cd00090">
    <property type="entry name" value="HTH_ARSR"/>
    <property type="match status" value="1"/>
</dbReference>
<dbReference type="NCBIfam" id="NF033788">
    <property type="entry name" value="HTH_metalloreg"/>
    <property type="match status" value="1"/>
</dbReference>
<dbReference type="PROSITE" id="PS50987">
    <property type="entry name" value="HTH_ARSR_2"/>
    <property type="match status" value="1"/>
</dbReference>
<keyword evidence="3" id="KW-0804">Transcription</keyword>
<protein>
    <submittedName>
        <fullName evidence="5">Transcriptional regulator</fullName>
    </submittedName>
</protein>
<name>A0ABT3TCY4_9GAMM</name>
<evidence type="ECO:0000313" key="6">
    <source>
        <dbReference type="Proteomes" id="UP001143362"/>
    </source>
</evidence>
<dbReference type="Pfam" id="PF12840">
    <property type="entry name" value="HTH_20"/>
    <property type="match status" value="1"/>
</dbReference>
<dbReference type="PRINTS" id="PR00778">
    <property type="entry name" value="HTHARSR"/>
</dbReference>
<evidence type="ECO:0000313" key="5">
    <source>
        <dbReference type="EMBL" id="MCX2979849.1"/>
    </source>
</evidence>
<dbReference type="RefSeq" id="WP_279243840.1">
    <property type="nucleotide sequence ID" value="NZ_SHNN01000001.1"/>
</dbReference>
<sequence>MDINNAVSLFAALSQETRLQAFRLLVKAGLQGMPAGALSEKLGTPHNTLSFHLNQLSSCGIISSRREGRSIIYTANFEVMHGLIGFMVKDCCSEDFASIQQDQASGCSIIELDNCCQPTET</sequence>